<gene>
    <name evidence="1" type="ORF">CLUMA_CG014708</name>
</gene>
<dbReference type="AlphaFoldDB" id="A0A1J1IQP0"/>
<proteinExistence type="predicted"/>
<keyword evidence="2" id="KW-1185">Reference proteome</keyword>
<dbReference type="EMBL" id="CVRI01000055">
    <property type="protein sequence ID" value="CRL01414.1"/>
    <property type="molecule type" value="Genomic_DNA"/>
</dbReference>
<name>A0A1J1IQP0_9DIPT</name>
<evidence type="ECO:0000313" key="2">
    <source>
        <dbReference type="Proteomes" id="UP000183832"/>
    </source>
</evidence>
<protein>
    <submittedName>
        <fullName evidence="1">CLUMA_CG014708, isoform A</fullName>
    </submittedName>
</protein>
<organism evidence="1 2">
    <name type="scientific">Clunio marinus</name>
    <dbReference type="NCBI Taxonomy" id="568069"/>
    <lineage>
        <taxon>Eukaryota</taxon>
        <taxon>Metazoa</taxon>
        <taxon>Ecdysozoa</taxon>
        <taxon>Arthropoda</taxon>
        <taxon>Hexapoda</taxon>
        <taxon>Insecta</taxon>
        <taxon>Pterygota</taxon>
        <taxon>Neoptera</taxon>
        <taxon>Endopterygota</taxon>
        <taxon>Diptera</taxon>
        <taxon>Nematocera</taxon>
        <taxon>Chironomoidea</taxon>
        <taxon>Chironomidae</taxon>
        <taxon>Clunio</taxon>
    </lineage>
</organism>
<reference evidence="1 2" key="1">
    <citation type="submission" date="2015-04" db="EMBL/GenBank/DDBJ databases">
        <authorList>
            <person name="Syromyatnikov M.Y."/>
            <person name="Popov V.N."/>
        </authorList>
    </citation>
    <scope>NUCLEOTIDE SEQUENCE [LARGE SCALE GENOMIC DNA]</scope>
</reference>
<dbReference type="Proteomes" id="UP000183832">
    <property type="component" value="Unassembled WGS sequence"/>
</dbReference>
<sequence>MEMEIMISKPRKRKLQTYFICSSVVMEIFRVKQVEALFRHINHFLLVLQDKALQVEKALADSTSPHENRICEKFHHNSKLLWQTFMNQNNDESFLLLPLKTITEASTFHRFPSFYQTALTFYHKSFMRSKQTLKAILMIKIHRPKEGKQNFEINCHVSRIRERC</sequence>
<accession>A0A1J1IQP0</accession>
<evidence type="ECO:0000313" key="1">
    <source>
        <dbReference type="EMBL" id="CRL01414.1"/>
    </source>
</evidence>